<feature type="transmembrane region" description="Helical" evidence="1">
    <location>
        <begin position="371"/>
        <end position="392"/>
    </location>
</feature>
<evidence type="ECO:0000313" key="2">
    <source>
        <dbReference type="EMBL" id="MBM3332211.1"/>
    </source>
</evidence>
<feature type="transmembrane region" description="Helical" evidence="1">
    <location>
        <begin position="158"/>
        <end position="176"/>
    </location>
</feature>
<feature type="transmembrane region" description="Helical" evidence="1">
    <location>
        <begin position="339"/>
        <end position="359"/>
    </location>
</feature>
<feature type="transmembrane region" description="Helical" evidence="1">
    <location>
        <begin position="133"/>
        <end position="152"/>
    </location>
</feature>
<feature type="transmembrane region" description="Helical" evidence="1">
    <location>
        <begin position="20"/>
        <end position="41"/>
    </location>
</feature>
<gene>
    <name evidence="2" type="ORF">FJY68_10265</name>
</gene>
<feature type="transmembrane region" description="Helical" evidence="1">
    <location>
        <begin position="285"/>
        <end position="303"/>
    </location>
</feature>
<protein>
    <submittedName>
        <fullName evidence="2">Uncharacterized protein</fullName>
    </submittedName>
</protein>
<reference evidence="2" key="1">
    <citation type="submission" date="2019-03" db="EMBL/GenBank/DDBJ databases">
        <title>Lake Tanganyika Metagenome-Assembled Genomes (MAGs).</title>
        <authorList>
            <person name="Tran P."/>
        </authorList>
    </citation>
    <scope>NUCLEOTIDE SEQUENCE</scope>
    <source>
        <strain evidence="2">K_DeepCast_150m_m2_040</strain>
    </source>
</reference>
<accession>A0A937XIF2</accession>
<keyword evidence="1" id="KW-0812">Transmembrane</keyword>
<dbReference type="AlphaFoldDB" id="A0A937XIF2"/>
<feature type="transmembrane region" description="Helical" evidence="1">
    <location>
        <begin position="221"/>
        <end position="240"/>
    </location>
</feature>
<organism evidence="2 3">
    <name type="scientific">candidate division WOR-3 bacterium</name>
    <dbReference type="NCBI Taxonomy" id="2052148"/>
    <lineage>
        <taxon>Bacteria</taxon>
        <taxon>Bacteria division WOR-3</taxon>
    </lineage>
</organism>
<keyword evidence="1" id="KW-0472">Membrane</keyword>
<feature type="transmembrane region" description="Helical" evidence="1">
    <location>
        <begin position="309"/>
        <end position="327"/>
    </location>
</feature>
<feature type="transmembrane region" description="Helical" evidence="1">
    <location>
        <begin position="188"/>
        <end position="215"/>
    </location>
</feature>
<proteinExistence type="predicted"/>
<comment type="caution">
    <text evidence="2">The sequence shown here is derived from an EMBL/GenBank/DDBJ whole genome shotgun (WGS) entry which is preliminary data.</text>
</comment>
<evidence type="ECO:0000256" key="1">
    <source>
        <dbReference type="SAM" id="Phobius"/>
    </source>
</evidence>
<sequence length="542" mass="58670">MATSTDAPPPRSSGAGPKHWPLFGSLAVFGLTMMAMLALSLHLTSGRLIYPLDDTYIQMAMAKNAVLHGTWGVTRHGFSGSSSSPLWTLLVSGSYLLFGVNEVTPFVLSLLSGTLAVIVAYSVLNRHITSRPAVLAACVLGVLLTPLPPVAYTGMEHALHAALALGLVWLAARVLSSAGRLPPRDVGLLALLAALLTAVRYEGLFLALVLCVLLLLNRRIAGAAIVGAAALVAPLTYGVWSVSRGWHFLPNSVLLKGSIPDLNVRGIVETLLGYRFWANAGRSPHLLLLLIVASLLLLLRMWKKPPRSTVLYALAIFIGTTILHLTFAQAGWLYRYDAYLVLTGLTAICTGLWESGPAFTFNPLASPRHAAAALLLTLICSPVLVRAARFLYVTPRSTKNIYEQQYQMGLFLGRYYRDTQVAVNDIGAVSFLADTKLTDLVGLSDLDCGRLRLRRDYSDDMVLGLAEKRGVRTALVYRDWFSSLTWTEVGQWRIAGNVACAKADVSICAVDSSAVRELVRNLKAFAPDLPADVEQSGLYTQQ</sequence>
<keyword evidence="1" id="KW-1133">Transmembrane helix</keyword>
<dbReference type="Proteomes" id="UP000779900">
    <property type="component" value="Unassembled WGS sequence"/>
</dbReference>
<name>A0A937XIF2_UNCW3</name>
<evidence type="ECO:0000313" key="3">
    <source>
        <dbReference type="Proteomes" id="UP000779900"/>
    </source>
</evidence>
<feature type="transmembrane region" description="Helical" evidence="1">
    <location>
        <begin position="106"/>
        <end position="124"/>
    </location>
</feature>
<dbReference type="EMBL" id="VGIR01000067">
    <property type="protein sequence ID" value="MBM3332211.1"/>
    <property type="molecule type" value="Genomic_DNA"/>
</dbReference>